<dbReference type="SUPFAM" id="SSF161098">
    <property type="entry name" value="MetI-like"/>
    <property type="match status" value="1"/>
</dbReference>
<keyword evidence="3 6" id="KW-0812">Transmembrane</keyword>
<protein>
    <submittedName>
        <fullName evidence="8">ABC transporter permease subunit</fullName>
    </submittedName>
</protein>
<dbReference type="CDD" id="cd06261">
    <property type="entry name" value="TM_PBP2"/>
    <property type="match status" value="1"/>
</dbReference>
<dbReference type="PANTHER" id="PTHR43496">
    <property type="entry name" value="PROTEIN LPLB"/>
    <property type="match status" value="1"/>
</dbReference>
<dbReference type="InterPro" id="IPR000515">
    <property type="entry name" value="MetI-like"/>
</dbReference>
<comment type="similarity">
    <text evidence="6">Belongs to the binding-protein-dependent transport system permease family.</text>
</comment>
<evidence type="ECO:0000256" key="5">
    <source>
        <dbReference type="ARBA" id="ARBA00023136"/>
    </source>
</evidence>
<gene>
    <name evidence="8" type="ORF">OB236_03380</name>
</gene>
<evidence type="ECO:0000256" key="3">
    <source>
        <dbReference type="ARBA" id="ARBA00022692"/>
    </source>
</evidence>
<feature type="transmembrane region" description="Helical" evidence="6">
    <location>
        <begin position="122"/>
        <end position="145"/>
    </location>
</feature>
<feature type="transmembrane region" description="Helical" evidence="6">
    <location>
        <begin position="219"/>
        <end position="237"/>
    </location>
</feature>
<dbReference type="Proteomes" id="UP001652445">
    <property type="component" value="Unassembled WGS sequence"/>
</dbReference>
<name>A0ABT2UAF7_9BACL</name>
<feature type="transmembrane region" description="Helical" evidence="6">
    <location>
        <begin position="25"/>
        <end position="43"/>
    </location>
</feature>
<feature type="domain" description="ABC transmembrane type-1" evidence="7">
    <location>
        <begin position="85"/>
        <end position="300"/>
    </location>
</feature>
<dbReference type="InterPro" id="IPR035906">
    <property type="entry name" value="MetI-like_sf"/>
</dbReference>
<sequence length="313" mass="35949">MANGTANSLSHKASLFWSRLIKGRYLYMMVTPGLLYFAIFKYLPMWGVMISFKDYLPYRGFWNSPWVGFKHFDRFFHDPVFWLLLKNTFVLAIYNIVFFFPIPILIALMLNELRVEWFKRYIQTAVYIPHFVSWVVVVGMVYTFFSSEGGIFTNMLVNAGFGKINFLMSNDWFRPMIILEVIWKESGWGTIIFLAALSGVDPTLYEAAKMDGAGRMRQLWHITLPAIRSTIVILFILRLGSFLDTGFEQVFLMLNSTNREVGEVFDTYVYVNGVQQGQFSFSTAVGLFKSLVGLCLVLAANKAAKKIGEQGVY</sequence>
<dbReference type="PROSITE" id="PS50928">
    <property type="entry name" value="ABC_TM1"/>
    <property type="match status" value="1"/>
</dbReference>
<dbReference type="PANTHER" id="PTHR43496:SF1">
    <property type="entry name" value="POLYGALACTURONAN_RHAMNOGALACTURONAN TRANSPORT SYSTEM PERMEASE PROTEIN YTEP"/>
    <property type="match status" value="1"/>
</dbReference>
<feature type="transmembrane region" description="Helical" evidence="6">
    <location>
        <begin position="279"/>
        <end position="300"/>
    </location>
</feature>
<evidence type="ECO:0000313" key="9">
    <source>
        <dbReference type="Proteomes" id="UP001652445"/>
    </source>
</evidence>
<keyword evidence="4 6" id="KW-1133">Transmembrane helix</keyword>
<evidence type="ECO:0000313" key="8">
    <source>
        <dbReference type="EMBL" id="MCU6791166.1"/>
    </source>
</evidence>
<comment type="subcellular location">
    <subcellularLocation>
        <location evidence="6">Cell membrane</location>
        <topology evidence="6">Multi-pass membrane protein</topology>
    </subcellularLocation>
    <subcellularLocation>
        <location evidence="1">Membrane</location>
        <topology evidence="1">Multi-pass membrane protein</topology>
    </subcellularLocation>
</comment>
<proteinExistence type="inferred from homology"/>
<dbReference type="Pfam" id="PF00528">
    <property type="entry name" value="BPD_transp_1"/>
    <property type="match status" value="1"/>
</dbReference>
<evidence type="ECO:0000256" key="4">
    <source>
        <dbReference type="ARBA" id="ARBA00022989"/>
    </source>
</evidence>
<evidence type="ECO:0000256" key="1">
    <source>
        <dbReference type="ARBA" id="ARBA00004141"/>
    </source>
</evidence>
<comment type="caution">
    <text evidence="8">The sequence shown here is derived from an EMBL/GenBank/DDBJ whole genome shotgun (WGS) entry which is preliminary data.</text>
</comment>
<keyword evidence="2 6" id="KW-0813">Transport</keyword>
<keyword evidence="5 6" id="KW-0472">Membrane</keyword>
<evidence type="ECO:0000259" key="7">
    <source>
        <dbReference type="PROSITE" id="PS50928"/>
    </source>
</evidence>
<evidence type="ECO:0000256" key="6">
    <source>
        <dbReference type="RuleBase" id="RU363032"/>
    </source>
</evidence>
<accession>A0ABT2UAF7</accession>
<organism evidence="8 9">
    <name type="scientific">Paenibacillus baimaensis</name>
    <dbReference type="NCBI Taxonomy" id="2982185"/>
    <lineage>
        <taxon>Bacteria</taxon>
        <taxon>Bacillati</taxon>
        <taxon>Bacillota</taxon>
        <taxon>Bacilli</taxon>
        <taxon>Bacillales</taxon>
        <taxon>Paenibacillaceae</taxon>
        <taxon>Paenibacillus</taxon>
    </lineage>
</organism>
<dbReference type="EMBL" id="JAOQIO010000007">
    <property type="protein sequence ID" value="MCU6791166.1"/>
    <property type="molecule type" value="Genomic_DNA"/>
</dbReference>
<feature type="transmembrane region" description="Helical" evidence="6">
    <location>
        <begin position="89"/>
        <end position="110"/>
    </location>
</feature>
<reference evidence="8 9" key="1">
    <citation type="submission" date="2022-09" db="EMBL/GenBank/DDBJ databases">
        <authorList>
            <person name="Han X.L."/>
            <person name="Wang Q."/>
            <person name="Lu T."/>
        </authorList>
    </citation>
    <scope>NUCLEOTIDE SEQUENCE [LARGE SCALE GENOMIC DNA]</scope>
    <source>
        <strain evidence="8 9">WQ 127069</strain>
    </source>
</reference>
<keyword evidence="9" id="KW-1185">Reference proteome</keyword>
<dbReference type="Gene3D" id="1.10.3720.10">
    <property type="entry name" value="MetI-like"/>
    <property type="match status" value="1"/>
</dbReference>
<evidence type="ECO:0000256" key="2">
    <source>
        <dbReference type="ARBA" id="ARBA00022448"/>
    </source>
</evidence>